<feature type="domain" description="DUF4371" evidence="2">
    <location>
        <begin position="181"/>
        <end position="265"/>
    </location>
</feature>
<dbReference type="InterPro" id="IPR008906">
    <property type="entry name" value="HATC_C_dom"/>
</dbReference>
<dbReference type="EMBL" id="JAPFRF010000017">
    <property type="protein sequence ID" value="KAJ7309014.1"/>
    <property type="molecule type" value="Genomic_DNA"/>
</dbReference>
<keyword evidence="4" id="KW-1185">Reference proteome</keyword>
<gene>
    <name evidence="3" type="ORF">JRQ81_008299</name>
</gene>
<dbReference type="GO" id="GO:0046983">
    <property type="term" value="F:protein dimerization activity"/>
    <property type="evidence" value="ECO:0007669"/>
    <property type="project" value="InterPro"/>
</dbReference>
<dbReference type="Proteomes" id="UP001142489">
    <property type="component" value="Unassembled WGS sequence"/>
</dbReference>
<dbReference type="InterPro" id="IPR025398">
    <property type="entry name" value="DUF4371"/>
</dbReference>
<dbReference type="SUPFAM" id="SSF53098">
    <property type="entry name" value="Ribonuclease H-like"/>
    <property type="match status" value="1"/>
</dbReference>
<name>A0A9Q0XCI1_9SAUR</name>
<protein>
    <submittedName>
        <fullName evidence="3">Uncharacterized protein</fullName>
    </submittedName>
</protein>
<evidence type="ECO:0000259" key="1">
    <source>
        <dbReference type="Pfam" id="PF05699"/>
    </source>
</evidence>
<accession>A0A9Q0XCI1</accession>
<evidence type="ECO:0000259" key="2">
    <source>
        <dbReference type="Pfam" id="PF14291"/>
    </source>
</evidence>
<dbReference type="PANTHER" id="PTHR45913">
    <property type="entry name" value="EPM2A-INTERACTING PROTEIN 1"/>
    <property type="match status" value="1"/>
</dbReference>
<organism evidence="3 4">
    <name type="scientific">Phrynocephalus forsythii</name>
    <dbReference type="NCBI Taxonomy" id="171643"/>
    <lineage>
        <taxon>Eukaryota</taxon>
        <taxon>Metazoa</taxon>
        <taxon>Chordata</taxon>
        <taxon>Craniata</taxon>
        <taxon>Vertebrata</taxon>
        <taxon>Euteleostomi</taxon>
        <taxon>Lepidosauria</taxon>
        <taxon>Squamata</taxon>
        <taxon>Bifurcata</taxon>
        <taxon>Unidentata</taxon>
        <taxon>Episquamata</taxon>
        <taxon>Toxicofera</taxon>
        <taxon>Iguania</taxon>
        <taxon>Acrodonta</taxon>
        <taxon>Agamidae</taxon>
        <taxon>Agaminae</taxon>
        <taxon>Phrynocephalus</taxon>
    </lineage>
</organism>
<comment type="caution">
    <text evidence="3">The sequence shown here is derived from an EMBL/GenBank/DDBJ whole genome shotgun (WGS) entry which is preliminary data.</text>
</comment>
<feature type="domain" description="HAT C-terminal dimerisation" evidence="1">
    <location>
        <begin position="342"/>
        <end position="399"/>
    </location>
</feature>
<dbReference type="InterPro" id="IPR012337">
    <property type="entry name" value="RNaseH-like_sf"/>
</dbReference>
<dbReference type="PANTHER" id="PTHR45913:SF5">
    <property type="entry name" value="GENERAL TRANSCRIPTION FACTOR II-I REPEAT DOMAIN-CONTAINING PROTEIN 2A-LIKE PROTEIN"/>
    <property type="match status" value="1"/>
</dbReference>
<reference evidence="3" key="1">
    <citation type="journal article" date="2023" name="DNA Res.">
        <title>Chromosome-level genome assembly of Phrynocephalus forsythii using third-generation DNA sequencing and Hi-C analysis.</title>
        <authorList>
            <person name="Qi Y."/>
            <person name="Zhao W."/>
            <person name="Zhao Y."/>
            <person name="Niu C."/>
            <person name="Cao S."/>
            <person name="Zhang Y."/>
        </authorList>
    </citation>
    <scope>NUCLEOTIDE SEQUENCE</scope>
    <source>
        <tissue evidence="3">Muscle</tissue>
    </source>
</reference>
<sequence>MAKCKAKRKYEDQHRTFLEEWEDAFFFIERNGKALCLICNTMISHFKASNLQRHFRTLHAKIDKELPKGTELRQQKLSTLKSQVKRQSQMFQQLTKHGETVTLASYKVAWNIARAKKPYNEGEFLKQCFADVIETLAPDNKKLKDSINDLQLSRHTVETRIADINNVIESDLHADLNACAYFSVALDESCDIEDKPQLAIFARMVSEDCVIKEELLDIVALKDRTRGTDIKEAMTAVFKKANMSFEKLTAIVTDGAPSMIGSVNGLVGLCKGDDAFPEFWNFRFEDLDQKRPQITFLIDPFNADTDCLKTPLVTDEAASELEMIELREDDRLKSLLKEGHVTFWRAVPTEKYPCVKRAALKLLSMFSSTYVCEKLFSTLKHVKSKHRSILTDTHVKELLRYN</sequence>
<dbReference type="OrthoDB" id="10061052at2759"/>
<dbReference type="AlphaFoldDB" id="A0A9Q0XCI1"/>
<dbReference type="Pfam" id="PF14291">
    <property type="entry name" value="DUF4371"/>
    <property type="match status" value="1"/>
</dbReference>
<evidence type="ECO:0000313" key="3">
    <source>
        <dbReference type="EMBL" id="KAJ7309014.1"/>
    </source>
</evidence>
<dbReference type="Pfam" id="PF05699">
    <property type="entry name" value="Dimer_Tnp_hAT"/>
    <property type="match status" value="1"/>
</dbReference>
<evidence type="ECO:0000313" key="4">
    <source>
        <dbReference type="Proteomes" id="UP001142489"/>
    </source>
</evidence>
<proteinExistence type="predicted"/>